<organism evidence="2 3">
    <name type="scientific">Eumeta variegata</name>
    <name type="common">Bagworm moth</name>
    <name type="synonym">Eumeta japonica</name>
    <dbReference type="NCBI Taxonomy" id="151549"/>
    <lineage>
        <taxon>Eukaryota</taxon>
        <taxon>Metazoa</taxon>
        <taxon>Ecdysozoa</taxon>
        <taxon>Arthropoda</taxon>
        <taxon>Hexapoda</taxon>
        <taxon>Insecta</taxon>
        <taxon>Pterygota</taxon>
        <taxon>Neoptera</taxon>
        <taxon>Endopterygota</taxon>
        <taxon>Lepidoptera</taxon>
        <taxon>Glossata</taxon>
        <taxon>Ditrysia</taxon>
        <taxon>Tineoidea</taxon>
        <taxon>Psychidae</taxon>
        <taxon>Oiketicinae</taxon>
        <taxon>Eumeta</taxon>
    </lineage>
</organism>
<evidence type="ECO:0000313" key="2">
    <source>
        <dbReference type="EMBL" id="GBP12439.1"/>
    </source>
</evidence>
<comment type="caution">
    <text evidence="2">The sequence shown here is derived from an EMBL/GenBank/DDBJ whole genome shotgun (WGS) entry which is preliminary data.</text>
</comment>
<gene>
    <name evidence="2" type="ORF">EVAR_75850_1</name>
</gene>
<keyword evidence="3" id="KW-1185">Reference proteome</keyword>
<dbReference type="AlphaFoldDB" id="A0A4C1TD61"/>
<feature type="region of interest" description="Disordered" evidence="1">
    <location>
        <begin position="38"/>
        <end position="81"/>
    </location>
</feature>
<reference evidence="2 3" key="1">
    <citation type="journal article" date="2019" name="Commun. Biol.">
        <title>The bagworm genome reveals a unique fibroin gene that provides high tensile strength.</title>
        <authorList>
            <person name="Kono N."/>
            <person name="Nakamura H."/>
            <person name="Ohtoshi R."/>
            <person name="Tomita M."/>
            <person name="Numata K."/>
            <person name="Arakawa K."/>
        </authorList>
    </citation>
    <scope>NUCLEOTIDE SEQUENCE [LARGE SCALE GENOMIC DNA]</scope>
</reference>
<accession>A0A4C1TD61</accession>
<evidence type="ECO:0000256" key="1">
    <source>
        <dbReference type="SAM" id="MobiDB-lite"/>
    </source>
</evidence>
<proteinExistence type="predicted"/>
<dbReference type="EMBL" id="BGZK01000051">
    <property type="protein sequence ID" value="GBP12439.1"/>
    <property type="molecule type" value="Genomic_DNA"/>
</dbReference>
<dbReference type="Proteomes" id="UP000299102">
    <property type="component" value="Unassembled WGS sequence"/>
</dbReference>
<sequence>MLAELRASTVWKATHKTGKNNVAWPGVHERALWDGCVETTKGPAPRRARAGLQPQRVDSPDELPDSIRPGKSRPLLLVTSN</sequence>
<evidence type="ECO:0000313" key="3">
    <source>
        <dbReference type="Proteomes" id="UP000299102"/>
    </source>
</evidence>
<name>A0A4C1TD61_EUMVA</name>
<protein>
    <submittedName>
        <fullName evidence="2">Uncharacterized protein</fullName>
    </submittedName>
</protein>